<dbReference type="Gene3D" id="3.20.20.190">
    <property type="entry name" value="Phosphatidylinositol (PI) phosphodiesterase"/>
    <property type="match status" value="1"/>
</dbReference>
<dbReference type="RefSeq" id="WP_026390874.1">
    <property type="nucleotide sequence ID" value="NZ_LR215048.1"/>
</dbReference>
<dbReference type="STRING" id="1278311.GCA_000428705_01437"/>
<dbReference type="InterPro" id="IPR030395">
    <property type="entry name" value="GP_PDE_dom"/>
</dbReference>
<dbReference type="EMBL" id="LR215048">
    <property type="protein sequence ID" value="VEU79863.1"/>
    <property type="molecule type" value="Genomic_DNA"/>
</dbReference>
<dbReference type="EC" id="3.1.4.46" evidence="2"/>
<gene>
    <name evidence="2" type="primary">ugpQ_1</name>
    <name evidence="2" type="ORF">NCTC10138_00216</name>
</gene>
<name>A0A449BBN8_HAPAX</name>
<dbReference type="Pfam" id="PF03009">
    <property type="entry name" value="GDPD"/>
    <property type="match status" value="1"/>
</dbReference>
<dbReference type="PANTHER" id="PTHR46211:SF1">
    <property type="entry name" value="GLYCEROPHOSPHODIESTER PHOSPHODIESTERASE, CYTOPLASMIC"/>
    <property type="match status" value="1"/>
</dbReference>
<dbReference type="PANTHER" id="PTHR46211">
    <property type="entry name" value="GLYCEROPHOSPHORYL DIESTER PHOSPHODIESTERASE"/>
    <property type="match status" value="1"/>
</dbReference>
<evidence type="ECO:0000313" key="3">
    <source>
        <dbReference type="Proteomes" id="UP000289841"/>
    </source>
</evidence>
<dbReference type="PROSITE" id="PS51704">
    <property type="entry name" value="GP_PDE"/>
    <property type="match status" value="1"/>
</dbReference>
<keyword evidence="3" id="KW-1185">Reference proteome</keyword>
<dbReference type="GO" id="GO:0006629">
    <property type="term" value="P:lipid metabolic process"/>
    <property type="evidence" value="ECO:0007669"/>
    <property type="project" value="InterPro"/>
</dbReference>
<evidence type="ECO:0000259" key="1">
    <source>
        <dbReference type="PROSITE" id="PS51704"/>
    </source>
</evidence>
<keyword evidence="2" id="KW-0378">Hydrolase</keyword>
<sequence>MKEDIFDLPVKLVAHRGYSSKETENTKKAFIEAGKKAFYGIECDVHLTKDGKYIIHHDDDTKRLAKSNFIIKNTEYNVLKNLPFIDINTKKFDESINIPTLEEYLKICKEYDKVSIIEIKAIFNKEEIKGMFDIIKEHGDINKTVIISFDLNNLLIVREIDKNIPIQYLLDKYDDSLIDLCKKFKFDVDFHYGALKKENIKKFHDNGIKVNVWTVNDFKTIEKMIEYNVDYITTNG</sequence>
<dbReference type="Proteomes" id="UP000289841">
    <property type="component" value="Chromosome"/>
</dbReference>
<accession>A0A449BBN8</accession>
<feature type="domain" description="GP-PDE" evidence="1">
    <location>
        <begin position="10"/>
        <end position="236"/>
    </location>
</feature>
<evidence type="ECO:0000313" key="2">
    <source>
        <dbReference type="EMBL" id="VEU79863.1"/>
    </source>
</evidence>
<dbReference type="KEGG" id="aaxa:NCTC10138_00216"/>
<protein>
    <submittedName>
        <fullName evidence="2">Glycerophosphodiester phosphodiesterase family protein</fullName>
        <ecNumber evidence="2">3.1.4.46</ecNumber>
    </submittedName>
</protein>
<dbReference type="AlphaFoldDB" id="A0A449BBN8"/>
<dbReference type="SUPFAM" id="SSF51695">
    <property type="entry name" value="PLC-like phosphodiesterases"/>
    <property type="match status" value="1"/>
</dbReference>
<organism evidence="2 3">
    <name type="scientific">Haploplasma axanthum</name>
    <name type="common">Acholeplasma axanthum</name>
    <dbReference type="NCBI Taxonomy" id="29552"/>
    <lineage>
        <taxon>Bacteria</taxon>
        <taxon>Bacillati</taxon>
        <taxon>Mycoplasmatota</taxon>
        <taxon>Mollicutes</taxon>
        <taxon>Acholeplasmatales</taxon>
        <taxon>Acholeplasmataceae</taxon>
        <taxon>Haploplasma</taxon>
    </lineage>
</organism>
<proteinExistence type="predicted"/>
<dbReference type="OrthoDB" id="384721at2"/>
<dbReference type="GO" id="GO:0008889">
    <property type="term" value="F:glycerophosphodiester phosphodiesterase activity"/>
    <property type="evidence" value="ECO:0007669"/>
    <property type="project" value="UniProtKB-EC"/>
</dbReference>
<dbReference type="InterPro" id="IPR017946">
    <property type="entry name" value="PLC-like_Pdiesterase_TIM-brl"/>
</dbReference>
<reference evidence="2 3" key="1">
    <citation type="submission" date="2019-01" db="EMBL/GenBank/DDBJ databases">
        <authorList>
            <consortium name="Pathogen Informatics"/>
        </authorList>
    </citation>
    <scope>NUCLEOTIDE SEQUENCE [LARGE SCALE GENOMIC DNA]</scope>
    <source>
        <strain evidence="2 3">NCTC10138</strain>
    </source>
</reference>